<dbReference type="AlphaFoldDB" id="A0A8K0NE34"/>
<feature type="region of interest" description="Disordered" evidence="1">
    <location>
        <begin position="18"/>
        <end position="45"/>
    </location>
</feature>
<protein>
    <submittedName>
        <fullName evidence="2">Uncharacterized protein</fullName>
    </submittedName>
</protein>
<organism evidence="2 3">
    <name type="scientific">Claviceps africana</name>
    <dbReference type="NCBI Taxonomy" id="83212"/>
    <lineage>
        <taxon>Eukaryota</taxon>
        <taxon>Fungi</taxon>
        <taxon>Dikarya</taxon>
        <taxon>Ascomycota</taxon>
        <taxon>Pezizomycotina</taxon>
        <taxon>Sordariomycetes</taxon>
        <taxon>Hypocreomycetidae</taxon>
        <taxon>Hypocreales</taxon>
        <taxon>Clavicipitaceae</taxon>
        <taxon>Claviceps</taxon>
    </lineage>
</organism>
<sequence length="66" mass="7434">PDSNTICPRFWTPRPGTPCRRPGTSFRPRGRPIFRSSGTRRWCGSRPSPTTTWACLTRTSAGNRLT</sequence>
<dbReference type="Proteomes" id="UP000811619">
    <property type="component" value="Unassembled WGS sequence"/>
</dbReference>
<dbReference type="EMBL" id="SRPY01001340">
    <property type="protein sequence ID" value="KAG5913405.1"/>
    <property type="molecule type" value="Genomic_DNA"/>
</dbReference>
<gene>
    <name evidence="2" type="ORF">E4U42_001212</name>
</gene>
<evidence type="ECO:0000256" key="1">
    <source>
        <dbReference type="SAM" id="MobiDB-lite"/>
    </source>
</evidence>
<name>A0A8K0NE34_9HYPO</name>
<comment type="caution">
    <text evidence="2">The sequence shown here is derived from an EMBL/GenBank/DDBJ whole genome shotgun (WGS) entry which is preliminary data.</text>
</comment>
<reference evidence="2" key="1">
    <citation type="journal article" date="2020" name="bioRxiv">
        <title>Whole genome comparisons of ergot fungi reveals the divergence and evolution of species within the genus Claviceps are the result of varying mechanisms driving genome evolution and host range expansion.</title>
        <authorList>
            <person name="Wyka S.A."/>
            <person name="Mondo S.J."/>
            <person name="Liu M."/>
            <person name="Dettman J."/>
            <person name="Nalam V."/>
            <person name="Broders K.D."/>
        </authorList>
    </citation>
    <scope>NUCLEOTIDE SEQUENCE</scope>
    <source>
        <strain evidence="2">CCC 489</strain>
    </source>
</reference>
<keyword evidence="3" id="KW-1185">Reference proteome</keyword>
<evidence type="ECO:0000313" key="2">
    <source>
        <dbReference type="EMBL" id="KAG5913405.1"/>
    </source>
</evidence>
<accession>A0A8K0NE34</accession>
<feature type="non-terminal residue" evidence="2">
    <location>
        <position position="66"/>
    </location>
</feature>
<evidence type="ECO:0000313" key="3">
    <source>
        <dbReference type="Proteomes" id="UP000811619"/>
    </source>
</evidence>
<proteinExistence type="predicted"/>
<feature type="non-terminal residue" evidence="2">
    <location>
        <position position="1"/>
    </location>
</feature>